<dbReference type="eggNOG" id="COG2205">
    <property type="taxonomic scope" value="Bacteria"/>
</dbReference>
<feature type="domain" description="PAC" evidence="10">
    <location>
        <begin position="319"/>
        <end position="370"/>
    </location>
</feature>
<reference evidence="11 12" key="1">
    <citation type="submission" date="2012-12" db="EMBL/GenBank/DDBJ databases">
        <title>Genome assembly of Fulvivirga imtechensis AK7.</title>
        <authorList>
            <person name="Nupur N."/>
            <person name="Khatri I."/>
            <person name="Kumar R."/>
            <person name="Subramanian S."/>
            <person name="Pinnaka A."/>
        </authorList>
    </citation>
    <scope>NUCLEOTIDE SEQUENCE [LARGE SCALE GENOMIC DNA]</scope>
    <source>
        <strain evidence="11 12">AK7</strain>
    </source>
</reference>
<evidence type="ECO:0000256" key="4">
    <source>
        <dbReference type="ARBA" id="ARBA00022679"/>
    </source>
</evidence>
<comment type="caution">
    <text evidence="11">The sequence shown here is derived from an EMBL/GenBank/DDBJ whole genome shotgun (WGS) entry which is preliminary data.</text>
</comment>
<proteinExistence type="predicted"/>
<dbReference type="EC" id="2.7.13.3" evidence="2"/>
<dbReference type="PANTHER" id="PTHR43047:SF72">
    <property type="entry name" value="OSMOSENSING HISTIDINE PROTEIN KINASE SLN1"/>
    <property type="match status" value="1"/>
</dbReference>
<dbReference type="AlphaFoldDB" id="L8JKU5"/>
<keyword evidence="4" id="KW-0808">Transferase</keyword>
<evidence type="ECO:0000256" key="5">
    <source>
        <dbReference type="ARBA" id="ARBA00022777"/>
    </source>
</evidence>
<dbReference type="PANTHER" id="PTHR43047">
    <property type="entry name" value="TWO-COMPONENT HISTIDINE PROTEIN KINASE"/>
    <property type="match status" value="1"/>
</dbReference>
<dbReference type="Pfam" id="PF08448">
    <property type="entry name" value="PAS_4"/>
    <property type="match status" value="1"/>
</dbReference>
<dbReference type="Gene3D" id="3.30.450.20">
    <property type="entry name" value="PAS domain"/>
    <property type="match status" value="3"/>
</dbReference>
<dbReference type="PROSITE" id="PS50113">
    <property type="entry name" value="PAC"/>
    <property type="match status" value="2"/>
</dbReference>
<dbReference type="SMART" id="SM00387">
    <property type="entry name" value="HATPase_c"/>
    <property type="match status" value="1"/>
</dbReference>
<dbReference type="PROSITE" id="PS50110">
    <property type="entry name" value="RESPONSE_REGULATORY"/>
    <property type="match status" value="1"/>
</dbReference>
<dbReference type="InterPro" id="IPR003594">
    <property type="entry name" value="HATPase_dom"/>
</dbReference>
<dbReference type="SUPFAM" id="SSF52172">
    <property type="entry name" value="CheY-like"/>
    <property type="match status" value="1"/>
</dbReference>
<dbReference type="Pfam" id="PF02518">
    <property type="entry name" value="HATPase_c"/>
    <property type="match status" value="1"/>
</dbReference>
<dbReference type="SUPFAM" id="SSF55785">
    <property type="entry name" value="PYP-like sensor domain (PAS domain)"/>
    <property type="match status" value="3"/>
</dbReference>
<dbReference type="InterPro" id="IPR005467">
    <property type="entry name" value="His_kinase_dom"/>
</dbReference>
<dbReference type="PROSITE" id="PS50112">
    <property type="entry name" value="PAS"/>
    <property type="match status" value="3"/>
</dbReference>
<dbReference type="FunFam" id="3.30.565.10:FF:000010">
    <property type="entry name" value="Sensor histidine kinase RcsC"/>
    <property type="match status" value="1"/>
</dbReference>
<dbReference type="PROSITE" id="PS50109">
    <property type="entry name" value="HIS_KIN"/>
    <property type="match status" value="1"/>
</dbReference>
<feature type="domain" description="PAS" evidence="9">
    <location>
        <begin position="1"/>
        <end position="61"/>
    </location>
</feature>
<dbReference type="GO" id="GO:0000155">
    <property type="term" value="F:phosphorelay sensor kinase activity"/>
    <property type="evidence" value="ECO:0007669"/>
    <property type="project" value="InterPro"/>
</dbReference>
<dbReference type="InterPro" id="IPR003661">
    <property type="entry name" value="HisK_dim/P_dom"/>
</dbReference>
<dbReference type="CDD" id="cd00130">
    <property type="entry name" value="PAS"/>
    <property type="match status" value="3"/>
</dbReference>
<dbReference type="InterPro" id="IPR036890">
    <property type="entry name" value="HATPase_C_sf"/>
</dbReference>
<protein>
    <recommendedName>
        <fullName evidence="2">histidine kinase</fullName>
        <ecNumber evidence="2">2.7.13.3</ecNumber>
    </recommendedName>
</protein>
<accession>L8JKU5</accession>
<dbReference type="EMBL" id="AMZN01000153">
    <property type="protein sequence ID" value="ELR68047.1"/>
    <property type="molecule type" value="Genomic_DNA"/>
</dbReference>
<dbReference type="InterPro" id="IPR011006">
    <property type="entry name" value="CheY-like_superfamily"/>
</dbReference>
<dbReference type="InterPro" id="IPR035965">
    <property type="entry name" value="PAS-like_dom_sf"/>
</dbReference>
<dbReference type="Pfam" id="PF00989">
    <property type="entry name" value="PAS"/>
    <property type="match status" value="2"/>
</dbReference>
<dbReference type="InterPro" id="IPR001610">
    <property type="entry name" value="PAC"/>
</dbReference>
<feature type="domain" description="Histidine kinase" evidence="7">
    <location>
        <begin position="388"/>
        <end position="609"/>
    </location>
</feature>
<evidence type="ECO:0000313" key="12">
    <source>
        <dbReference type="Proteomes" id="UP000011135"/>
    </source>
</evidence>
<keyword evidence="5 11" id="KW-0418">Kinase</keyword>
<dbReference type="Pfam" id="PF00512">
    <property type="entry name" value="HisKA"/>
    <property type="match status" value="1"/>
</dbReference>
<dbReference type="SUPFAM" id="SSF55874">
    <property type="entry name" value="ATPase domain of HSP90 chaperone/DNA topoisomerase II/histidine kinase"/>
    <property type="match status" value="1"/>
</dbReference>
<evidence type="ECO:0000259" key="8">
    <source>
        <dbReference type="PROSITE" id="PS50110"/>
    </source>
</evidence>
<dbReference type="CDD" id="cd16922">
    <property type="entry name" value="HATPase_EvgS-ArcB-TorS-like"/>
    <property type="match status" value="1"/>
</dbReference>
<dbReference type="Proteomes" id="UP000011135">
    <property type="component" value="Unassembled WGS sequence"/>
</dbReference>
<dbReference type="CDD" id="cd00082">
    <property type="entry name" value="HisKA"/>
    <property type="match status" value="1"/>
</dbReference>
<dbReference type="NCBIfam" id="TIGR00229">
    <property type="entry name" value="sensory_box"/>
    <property type="match status" value="3"/>
</dbReference>
<dbReference type="PRINTS" id="PR00344">
    <property type="entry name" value="BCTRLSENSOR"/>
</dbReference>
<evidence type="ECO:0000256" key="6">
    <source>
        <dbReference type="PROSITE-ProRule" id="PRU00169"/>
    </source>
</evidence>
<feature type="modified residue" description="4-aspartylphosphate" evidence="6">
    <location>
        <position position="683"/>
    </location>
</feature>
<dbReference type="GO" id="GO:0006355">
    <property type="term" value="P:regulation of DNA-templated transcription"/>
    <property type="evidence" value="ECO:0007669"/>
    <property type="project" value="InterPro"/>
</dbReference>
<dbReference type="GO" id="GO:0009927">
    <property type="term" value="F:histidine phosphotransfer kinase activity"/>
    <property type="evidence" value="ECO:0007669"/>
    <property type="project" value="TreeGrafter"/>
</dbReference>
<keyword evidence="12" id="KW-1185">Reference proteome</keyword>
<name>L8JKU5_9BACT</name>
<dbReference type="InterPro" id="IPR013656">
    <property type="entry name" value="PAS_4"/>
</dbReference>
<comment type="catalytic activity">
    <reaction evidence="1">
        <text>ATP + protein L-histidine = ADP + protein N-phospho-L-histidine.</text>
        <dbReference type="EC" id="2.7.13.3"/>
    </reaction>
</comment>
<dbReference type="Pfam" id="PF00072">
    <property type="entry name" value="Response_reg"/>
    <property type="match status" value="1"/>
</dbReference>
<evidence type="ECO:0000256" key="3">
    <source>
        <dbReference type="ARBA" id="ARBA00022553"/>
    </source>
</evidence>
<feature type="domain" description="PAS" evidence="9">
    <location>
        <begin position="246"/>
        <end position="316"/>
    </location>
</feature>
<dbReference type="Gene3D" id="3.40.50.2300">
    <property type="match status" value="1"/>
</dbReference>
<dbReference type="InterPro" id="IPR004358">
    <property type="entry name" value="Sig_transdc_His_kin-like_C"/>
</dbReference>
<dbReference type="SMART" id="SM00388">
    <property type="entry name" value="HisKA"/>
    <property type="match status" value="1"/>
</dbReference>
<evidence type="ECO:0000259" key="7">
    <source>
        <dbReference type="PROSITE" id="PS50109"/>
    </source>
</evidence>
<evidence type="ECO:0000259" key="10">
    <source>
        <dbReference type="PROSITE" id="PS50113"/>
    </source>
</evidence>
<dbReference type="PATRIC" id="fig|1237149.3.peg.5864"/>
<dbReference type="InterPro" id="IPR000014">
    <property type="entry name" value="PAS"/>
</dbReference>
<feature type="domain" description="PAS" evidence="9">
    <location>
        <begin position="113"/>
        <end position="155"/>
    </location>
</feature>
<dbReference type="SUPFAM" id="SSF47384">
    <property type="entry name" value="Homodimeric domain of signal transducing histidine kinase"/>
    <property type="match status" value="1"/>
</dbReference>
<feature type="domain" description="PAC" evidence="10">
    <location>
        <begin position="192"/>
        <end position="245"/>
    </location>
</feature>
<organism evidence="11 12">
    <name type="scientific">Fulvivirga imtechensis AK7</name>
    <dbReference type="NCBI Taxonomy" id="1237149"/>
    <lineage>
        <taxon>Bacteria</taxon>
        <taxon>Pseudomonadati</taxon>
        <taxon>Bacteroidota</taxon>
        <taxon>Cytophagia</taxon>
        <taxon>Cytophagales</taxon>
        <taxon>Fulvivirgaceae</taxon>
        <taxon>Fulvivirga</taxon>
    </lineage>
</organism>
<evidence type="ECO:0000256" key="2">
    <source>
        <dbReference type="ARBA" id="ARBA00012438"/>
    </source>
</evidence>
<dbReference type="InterPro" id="IPR001789">
    <property type="entry name" value="Sig_transdc_resp-reg_receiver"/>
</dbReference>
<evidence type="ECO:0000313" key="11">
    <source>
        <dbReference type="EMBL" id="ELR68047.1"/>
    </source>
</evidence>
<dbReference type="SMART" id="SM00086">
    <property type="entry name" value="PAC"/>
    <property type="match status" value="2"/>
</dbReference>
<dbReference type="Gene3D" id="3.30.565.10">
    <property type="entry name" value="Histidine kinase-like ATPase, C-terminal domain"/>
    <property type="match status" value="1"/>
</dbReference>
<gene>
    <name evidence="11" type="ORF">C900_01183</name>
</gene>
<dbReference type="CDD" id="cd17546">
    <property type="entry name" value="REC_hyHK_CKI1_RcsC-like"/>
    <property type="match status" value="1"/>
</dbReference>
<dbReference type="InterPro" id="IPR036097">
    <property type="entry name" value="HisK_dim/P_sf"/>
</dbReference>
<dbReference type="Gene3D" id="1.10.287.130">
    <property type="match status" value="1"/>
</dbReference>
<dbReference type="GO" id="GO:0005886">
    <property type="term" value="C:plasma membrane"/>
    <property type="evidence" value="ECO:0007669"/>
    <property type="project" value="TreeGrafter"/>
</dbReference>
<dbReference type="InterPro" id="IPR013767">
    <property type="entry name" value="PAS_fold"/>
</dbReference>
<evidence type="ECO:0000259" key="9">
    <source>
        <dbReference type="PROSITE" id="PS50112"/>
    </source>
</evidence>
<evidence type="ECO:0000256" key="1">
    <source>
        <dbReference type="ARBA" id="ARBA00000085"/>
    </source>
</evidence>
<sequence length="701" mass="78995">MVYELDGEGRFKYANATMERLLGYSKDELKDTPYWKLVVPEEQHDVMKFYDDQRNNLIQDTYNEFAIVTKCGDVLMVGQNVRMEFVGQDLISIRTVARDLTKVMELQDQLDEKTKLLSSILNTMGEAVLVVDTGGKLIGSNSAARKMFNLGQPDLSLSKWALFHGIFDVQQTKIISYYDLPLRQALEGQQIDNFEVFIKNDLTGDGLYVALNSRPLRDTQHKVSGAVLIASDITTRKMAELELRKNEEKFRAMNDASPLGVFVTNSNGICEYVNAQYSKITGLPAEEALGTGWVKGLHPEDKLKVWAQWKQAIEEANMTESEQRFVHPDGTVVWTHIKTSTIRLPNALVGYIGTVEDITHRKNYEQELLEAKTRAEEASRMKEEFLSTMSHEIRTPLNAVIGMSHLLLQDNPQPYQLENLNTLKFSAENLLALINDVLDYNKLEAGAIELEETEVNLHQLLNSIQRSFQPRAVLKDVAVKAQVDRNIPQTVLADPLRLSQIINNLMSNALKFTPHGSVTIIADLVDENRNDLFINFKVRDTGIGILKEKLETIFERFSQAEKETSRKYGGTGLGLSITRKLIEMWGSSIHLESVVDKGSEFSFTLKLKRVKEDLCAKPRTPVGDETNMSLSGARVLIVDDSYINQLVAAKFLSKWGADPDKADNGAEAIEMVKMTDYDVVLMDIEMPEMDGIATTAEIRKL</sequence>
<dbReference type="SMART" id="SM00091">
    <property type="entry name" value="PAS"/>
    <property type="match status" value="3"/>
</dbReference>
<keyword evidence="3 6" id="KW-0597">Phosphoprotein</keyword>
<dbReference type="STRING" id="1237149.C900_01183"/>
<feature type="domain" description="Response regulatory" evidence="8">
    <location>
        <begin position="634"/>
        <end position="701"/>
    </location>
</feature>
<dbReference type="InterPro" id="IPR000700">
    <property type="entry name" value="PAS-assoc_C"/>
</dbReference>